<evidence type="ECO:0000313" key="2">
    <source>
        <dbReference type="EMBL" id="KKL63664.1"/>
    </source>
</evidence>
<dbReference type="CDD" id="cd02440">
    <property type="entry name" value="AdoMet_MTases"/>
    <property type="match status" value="1"/>
</dbReference>
<dbReference type="InterPro" id="IPR013216">
    <property type="entry name" value="Methyltransf_11"/>
</dbReference>
<feature type="non-terminal residue" evidence="2">
    <location>
        <position position="108"/>
    </location>
</feature>
<dbReference type="EMBL" id="LAZR01028088">
    <property type="protein sequence ID" value="KKL63664.1"/>
    <property type="molecule type" value="Genomic_DNA"/>
</dbReference>
<dbReference type="GO" id="GO:0008757">
    <property type="term" value="F:S-adenosylmethionine-dependent methyltransferase activity"/>
    <property type="evidence" value="ECO:0007669"/>
    <property type="project" value="InterPro"/>
</dbReference>
<dbReference type="SUPFAM" id="SSF53335">
    <property type="entry name" value="S-adenosyl-L-methionine-dependent methyltransferases"/>
    <property type="match status" value="1"/>
</dbReference>
<organism evidence="2">
    <name type="scientific">marine sediment metagenome</name>
    <dbReference type="NCBI Taxonomy" id="412755"/>
    <lineage>
        <taxon>unclassified sequences</taxon>
        <taxon>metagenomes</taxon>
        <taxon>ecological metagenomes</taxon>
    </lineage>
</organism>
<proteinExistence type="predicted"/>
<feature type="domain" description="Methyltransferase type 11" evidence="1">
    <location>
        <begin position="49"/>
        <end position="108"/>
    </location>
</feature>
<name>A0A0F9DPN3_9ZZZZ</name>
<protein>
    <recommendedName>
        <fullName evidence="1">Methyltransferase type 11 domain-containing protein</fullName>
    </recommendedName>
</protein>
<accession>A0A0F9DPN3</accession>
<dbReference type="Pfam" id="PF08241">
    <property type="entry name" value="Methyltransf_11"/>
    <property type="match status" value="1"/>
</dbReference>
<dbReference type="AlphaFoldDB" id="A0A0F9DPN3"/>
<evidence type="ECO:0000259" key="1">
    <source>
        <dbReference type="Pfam" id="PF08241"/>
    </source>
</evidence>
<sequence>MVVNMKRIKIERNYWNTAALDPDVDSKYICDLDDKGCLEAVGQLHGRVLEIGCGVGRLMKQNYYGIDISEKMIALAKNKKPGSQFLLCNGRKIPFEKGYFDAVYCVLV</sequence>
<dbReference type="Gene3D" id="3.40.50.150">
    <property type="entry name" value="Vaccinia Virus protein VP39"/>
    <property type="match status" value="1"/>
</dbReference>
<comment type="caution">
    <text evidence="2">The sequence shown here is derived from an EMBL/GenBank/DDBJ whole genome shotgun (WGS) entry which is preliminary data.</text>
</comment>
<reference evidence="2" key="1">
    <citation type="journal article" date="2015" name="Nature">
        <title>Complex archaea that bridge the gap between prokaryotes and eukaryotes.</title>
        <authorList>
            <person name="Spang A."/>
            <person name="Saw J.H."/>
            <person name="Jorgensen S.L."/>
            <person name="Zaremba-Niedzwiedzka K."/>
            <person name="Martijn J."/>
            <person name="Lind A.E."/>
            <person name="van Eijk R."/>
            <person name="Schleper C."/>
            <person name="Guy L."/>
            <person name="Ettema T.J."/>
        </authorList>
    </citation>
    <scope>NUCLEOTIDE SEQUENCE</scope>
</reference>
<dbReference type="InterPro" id="IPR029063">
    <property type="entry name" value="SAM-dependent_MTases_sf"/>
</dbReference>
<gene>
    <name evidence="2" type="ORF">LCGC14_2172870</name>
</gene>